<comment type="caution">
    <text evidence="2">The sequence shown here is derived from an EMBL/GenBank/DDBJ whole genome shotgun (WGS) entry which is preliminary data.</text>
</comment>
<dbReference type="EMBL" id="QOIL01000001">
    <property type="protein sequence ID" value="RCG33145.1"/>
    <property type="molecule type" value="Genomic_DNA"/>
</dbReference>
<accession>A0A367FU67</accession>
<reference evidence="2 3" key="1">
    <citation type="submission" date="2018-06" db="EMBL/GenBank/DDBJ databases">
        <title>Sphaerisporangium craniellae sp. nov., isolated from a marine sponge in the South China Sea.</title>
        <authorList>
            <person name="Li L."/>
        </authorList>
    </citation>
    <scope>NUCLEOTIDE SEQUENCE [LARGE SCALE GENOMIC DNA]</scope>
    <source>
        <strain evidence="2 3">CCTCC AA 208026</strain>
    </source>
</reference>
<proteinExistence type="predicted"/>
<evidence type="ECO:0000313" key="3">
    <source>
        <dbReference type="Proteomes" id="UP000253094"/>
    </source>
</evidence>
<name>A0A367FU67_9ACTN</name>
<organism evidence="2 3">
    <name type="scientific">Sphaerisporangium album</name>
    <dbReference type="NCBI Taxonomy" id="509200"/>
    <lineage>
        <taxon>Bacteria</taxon>
        <taxon>Bacillati</taxon>
        <taxon>Actinomycetota</taxon>
        <taxon>Actinomycetes</taxon>
        <taxon>Streptosporangiales</taxon>
        <taxon>Streptosporangiaceae</taxon>
        <taxon>Sphaerisporangium</taxon>
    </lineage>
</organism>
<dbReference type="AlphaFoldDB" id="A0A367FU67"/>
<feature type="compositionally biased region" description="Basic and acidic residues" evidence="1">
    <location>
        <begin position="365"/>
        <end position="376"/>
    </location>
</feature>
<feature type="compositionally biased region" description="Pro residues" evidence="1">
    <location>
        <begin position="332"/>
        <end position="360"/>
    </location>
</feature>
<dbReference type="Proteomes" id="UP000253094">
    <property type="component" value="Unassembled WGS sequence"/>
</dbReference>
<keyword evidence="3" id="KW-1185">Reference proteome</keyword>
<sequence>MAVYFLLFCGLIVAGLLLFAPLPVWTRVAVGLSLAAVGILFARAGGGRRSYAPPLPLPEPYVPVPRPEPQERQVMRIRLPSAEDDYDFLFSATVRWTPIGVVDNPSMVGLAGLAVEAILDRARSVTEKRDPARASLVQHELNGILGRMQPDRERYLNAMADSVTLALSDSDQERLDRLAGIRKEKAVWEHERKHEQSKRDYLGEDVLKDPGSAVVWYLARNDDQVERAVKDIGLLAQLSSAANNADVPERFQHLVPFPVPVPAGSAAHAGDGEANGRPSSAADHFAAFLRAAGFTEEDPKRVLYVQRNVLFLSKQGKGEVADDLARRFDVPSPAPGDPRFPRPGEPPFPPPPDDLYPPPDGPEDDPGHGPQDEPGL</sequence>
<evidence type="ECO:0000256" key="1">
    <source>
        <dbReference type="SAM" id="MobiDB-lite"/>
    </source>
</evidence>
<protein>
    <submittedName>
        <fullName evidence="2">Uncharacterized protein</fullName>
    </submittedName>
</protein>
<gene>
    <name evidence="2" type="ORF">DQ384_01515</name>
</gene>
<feature type="region of interest" description="Disordered" evidence="1">
    <location>
        <begin position="326"/>
        <end position="376"/>
    </location>
</feature>
<evidence type="ECO:0000313" key="2">
    <source>
        <dbReference type="EMBL" id="RCG33145.1"/>
    </source>
</evidence>